<accession>A0A6M1SBZ9</accession>
<reference evidence="2 3" key="2">
    <citation type="submission" date="2020-03" db="EMBL/GenBank/DDBJ databases">
        <title>Devosia chinhatensis sp. nov., isolated from a hexachlorocyclohexane (HCH) dump site in India.</title>
        <authorList>
            <person name="Kumar M."/>
            <person name="Lal R."/>
        </authorList>
    </citation>
    <scope>NUCLEOTIDE SEQUENCE [LARGE SCALE GENOMIC DNA]</scope>
    <source>
        <strain evidence="2 3">H239</strain>
    </source>
</reference>
<dbReference type="InterPro" id="IPR013656">
    <property type="entry name" value="PAS_4"/>
</dbReference>
<dbReference type="Proteomes" id="UP000474802">
    <property type="component" value="Unassembled WGS sequence"/>
</dbReference>
<evidence type="ECO:0000259" key="1">
    <source>
        <dbReference type="PROSITE" id="PS50113"/>
    </source>
</evidence>
<dbReference type="EMBL" id="JAALFG010000001">
    <property type="protein sequence ID" value="NGP17287.1"/>
    <property type="molecule type" value="Genomic_DNA"/>
</dbReference>
<proteinExistence type="predicted"/>
<dbReference type="PROSITE" id="PS50113">
    <property type="entry name" value="PAC"/>
    <property type="match status" value="1"/>
</dbReference>
<gene>
    <name evidence="2" type="ORF">G5575_06015</name>
</gene>
<name>A0A6M1SBZ9_9HYPH</name>
<sequence>MGDRIRSMDWSATPLGDPDAWPIVLKTIFSVVLETQSIMSLVWGPDARLLYNQAFATSLLPPQWQSAALGQSAFELFAQHQHRFAADLAAGMSGVSRQTHGMRYPVVRDGKVEDAWFDVTFAPVRTESGEVGGVLWTLIDITAEKIAQDALRESEVRGRNLIGSWAQAVWETDAEGVVVADSPSWRAYTGQSSDELLGMAGSMRSTQTIAAMQNGNGMML</sequence>
<dbReference type="AlphaFoldDB" id="A0A6M1SBZ9"/>
<dbReference type="InterPro" id="IPR035965">
    <property type="entry name" value="PAS-like_dom_sf"/>
</dbReference>
<comment type="caution">
    <text evidence="2">The sequence shown here is derived from an EMBL/GenBank/DDBJ whole genome shotgun (WGS) entry which is preliminary data.</text>
</comment>
<dbReference type="Pfam" id="PF08448">
    <property type="entry name" value="PAS_4"/>
    <property type="match status" value="1"/>
</dbReference>
<feature type="domain" description="PAC" evidence="1">
    <location>
        <begin position="100"/>
        <end position="153"/>
    </location>
</feature>
<dbReference type="RefSeq" id="WP_164533488.1">
    <property type="nucleotide sequence ID" value="NZ_JAALFG010000001.1"/>
</dbReference>
<dbReference type="Gene3D" id="3.30.450.20">
    <property type="entry name" value="PAS domain"/>
    <property type="match status" value="1"/>
</dbReference>
<evidence type="ECO:0000313" key="3">
    <source>
        <dbReference type="Proteomes" id="UP000474802"/>
    </source>
</evidence>
<keyword evidence="3" id="KW-1185">Reference proteome</keyword>
<dbReference type="SUPFAM" id="SSF55785">
    <property type="entry name" value="PYP-like sensor domain (PAS domain)"/>
    <property type="match status" value="2"/>
</dbReference>
<organism evidence="2 3">
    <name type="scientific">Devosia aurantiaca</name>
    <dbReference type="NCBI Taxonomy" id="2714858"/>
    <lineage>
        <taxon>Bacteria</taxon>
        <taxon>Pseudomonadati</taxon>
        <taxon>Pseudomonadota</taxon>
        <taxon>Alphaproteobacteria</taxon>
        <taxon>Hyphomicrobiales</taxon>
        <taxon>Devosiaceae</taxon>
        <taxon>Devosia</taxon>
    </lineage>
</organism>
<reference evidence="2 3" key="1">
    <citation type="submission" date="2020-02" db="EMBL/GenBank/DDBJ databases">
        <authorList>
            <person name="Khan S.A."/>
            <person name="Jeon C.O."/>
            <person name="Chun B.H."/>
        </authorList>
    </citation>
    <scope>NUCLEOTIDE SEQUENCE [LARGE SCALE GENOMIC DNA]</scope>
    <source>
        <strain evidence="2 3">H239</strain>
    </source>
</reference>
<protein>
    <submittedName>
        <fullName evidence="2">PAS domain-containing protein</fullName>
    </submittedName>
</protein>
<evidence type="ECO:0000313" key="2">
    <source>
        <dbReference type="EMBL" id="NGP17287.1"/>
    </source>
</evidence>
<dbReference type="InterPro" id="IPR000700">
    <property type="entry name" value="PAS-assoc_C"/>
</dbReference>